<proteinExistence type="predicted"/>
<reference evidence="1" key="2">
    <citation type="journal article" date="2022" name="Microbiol. Resour. Announc.">
        <title>Metagenome Sequencing to Explore Phylogenomics of Terrestrial Cyanobacteria.</title>
        <authorList>
            <person name="Ward R.D."/>
            <person name="Stajich J.E."/>
            <person name="Johansen J.R."/>
            <person name="Huntemann M."/>
            <person name="Clum A."/>
            <person name="Foster B."/>
            <person name="Foster B."/>
            <person name="Roux S."/>
            <person name="Palaniappan K."/>
            <person name="Varghese N."/>
            <person name="Mukherjee S."/>
            <person name="Reddy T.B.K."/>
            <person name="Daum C."/>
            <person name="Copeland A."/>
            <person name="Chen I.A."/>
            <person name="Ivanova N.N."/>
            <person name="Kyrpides N.C."/>
            <person name="Shapiro N."/>
            <person name="Eloe-Fadrosh E.A."/>
            <person name="Pietrasiak N."/>
        </authorList>
    </citation>
    <scope>NUCLEOTIDE SEQUENCE</scope>
    <source>
        <strain evidence="1">UHER 2000/2452</strain>
    </source>
</reference>
<comment type="caution">
    <text evidence="1">The sequence shown here is derived from an EMBL/GenBank/DDBJ whole genome shotgun (WGS) entry which is preliminary data.</text>
</comment>
<accession>A0A951QDS9</accession>
<evidence type="ECO:0000313" key="2">
    <source>
        <dbReference type="Proteomes" id="UP000757435"/>
    </source>
</evidence>
<dbReference type="EMBL" id="JAHHHD010000023">
    <property type="protein sequence ID" value="MBW4660655.1"/>
    <property type="molecule type" value="Genomic_DNA"/>
</dbReference>
<evidence type="ECO:0000313" key="1">
    <source>
        <dbReference type="EMBL" id="MBW4660655.1"/>
    </source>
</evidence>
<dbReference type="AlphaFoldDB" id="A0A951QDS9"/>
<reference evidence="1" key="1">
    <citation type="submission" date="2021-05" db="EMBL/GenBank/DDBJ databases">
        <authorList>
            <person name="Pietrasiak N."/>
            <person name="Ward R."/>
            <person name="Stajich J.E."/>
            <person name="Kurbessoian T."/>
        </authorList>
    </citation>
    <scope>NUCLEOTIDE SEQUENCE</scope>
    <source>
        <strain evidence="1">UHER 2000/2452</strain>
    </source>
</reference>
<gene>
    <name evidence="1" type="ORF">KME15_18435</name>
</gene>
<dbReference type="Proteomes" id="UP000757435">
    <property type="component" value="Unassembled WGS sequence"/>
</dbReference>
<organism evidence="1 2">
    <name type="scientific">Drouetiella hepatica Uher 2000/2452</name>
    <dbReference type="NCBI Taxonomy" id="904376"/>
    <lineage>
        <taxon>Bacteria</taxon>
        <taxon>Bacillati</taxon>
        <taxon>Cyanobacteriota</taxon>
        <taxon>Cyanophyceae</taxon>
        <taxon>Oculatellales</taxon>
        <taxon>Oculatellaceae</taxon>
        <taxon>Drouetiella</taxon>
    </lineage>
</organism>
<protein>
    <submittedName>
        <fullName evidence="1">Uncharacterized protein</fullName>
    </submittedName>
</protein>
<sequence length="69" mass="7650">MTYSPVSIQPINPDPRILTTLVIGTEDNVRAHILRQHTLGIAEAGAWSRPIPVPTCPDKVMCVLNRIMM</sequence>
<name>A0A951QDS9_9CYAN</name>